<accession>A0A9Q0SAE9</accession>
<evidence type="ECO:0000256" key="5">
    <source>
        <dbReference type="SAM" id="Coils"/>
    </source>
</evidence>
<dbReference type="OrthoDB" id="5788000at2759"/>
<organism evidence="6 7">
    <name type="scientific">Pseudolycoriella hygida</name>
    <dbReference type="NCBI Taxonomy" id="35572"/>
    <lineage>
        <taxon>Eukaryota</taxon>
        <taxon>Metazoa</taxon>
        <taxon>Ecdysozoa</taxon>
        <taxon>Arthropoda</taxon>
        <taxon>Hexapoda</taxon>
        <taxon>Insecta</taxon>
        <taxon>Pterygota</taxon>
        <taxon>Neoptera</taxon>
        <taxon>Endopterygota</taxon>
        <taxon>Diptera</taxon>
        <taxon>Nematocera</taxon>
        <taxon>Sciaroidea</taxon>
        <taxon>Sciaridae</taxon>
        <taxon>Pseudolycoriella</taxon>
    </lineage>
</organism>
<dbReference type="AlphaFoldDB" id="A0A9Q0SAE9"/>
<evidence type="ECO:0000313" key="6">
    <source>
        <dbReference type="EMBL" id="KAJ6649600.1"/>
    </source>
</evidence>
<feature type="coiled-coil region" evidence="5">
    <location>
        <begin position="278"/>
        <end position="308"/>
    </location>
</feature>
<evidence type="ECO:0000256" key="3">
    <source>
        <dbReference type="ARBA" id="ARBA00023054"/>
    </source>
</evidence>
<keyword evidence="4" id="KW-0282">Flagellum</keyword>
<comment type="similarity">
    <text evidence="1 4">Belongs to the tektin family.</text>
</comment>
<evidence type="ECO:0000313" key="7">
    <source>
        <dbReference type="Proteomes" id="UP001151699"/>
    </source>
</evidence>
<comment type="caution">
    <text evidence="6">The sequence shown here is derived from an EMBL/GenBank/DDBJ whole genome shotgun (WGS) entry which is preliminary data.</text>
</comment>
<keyword evidence="7" id="KW-1185">Reference proteome</keyword>
<evidence type="ECO:0000256" key="1">
    <source>
        <dbReference type="ARBA" id="ARBA00007209"/>
    </source>
</evidence>
<feature type="coiled-coil region" evidence="5">
    <location>
        <begin position="487"/>
        <end position="514"/>
    </location>
</feature>
<reference evidence="6" key="1">
    <citation type="submission" date="2022-07" db="EMBL/GenBank/DDBJ databases">
        <authorList>
            <person name="Trinca V."/>
            <person name="Uliana J.V.C."/>
            <person name="Torres T.T."/>
            <person name="Ward R.J."/>
            <person name="Monesi N."/>
        </authorList>
    </citation>
    <scope>NUCLEOTIDE SEQUENCE</scope>
    <source>
        <strain evidence="6">HSMRA1968</strain>
        <tissue evidence="6">Whole embryos</tissue>
    </source>
</reference>
<protein>
    <recommendedName>
        <fullName evidence="4">Tektin</fullName>
    </recommendedName>
</protein>
<dbReference type="GO" id="GO:0060271">
    <property type="term" value="P:cilium assembly"/>
    <property type="evidence" value="ECO:0007669"/>
    <property type="project" value="UniProtKB-UniRule"/>
</dbReference>
<keyword evidence="2" id="KW-0963">Cytoplasm</keyword>
<name>A0A9Q0SAE9_9DIPT</name>
<dbReference type="Proteomes" id="UP001151699">
    <property type="component" value="Chromosome A"/>
</dbReference>
<dbReference type="InterPro" id="IPR000435">
    <property type="entry name" value="Tektins"/>
</dbReference>
<proteinExistence type="inferred from homology"/>
<dbReference type="InterPro" id="IPR048256">
    <property type="entry name" value="Tektin-like"/>
</dbReference>
<dbReference type="PANTHER" id="PTHR19960:SF12">
    <property type="entry name" value="TEKTIN-4"/>
    <property type="match status" value="1"/>
</dbReference>
<keyword evidence="3 5" id="KW-0175">Coiled coil</keyword>
<keyword evidence="4" id="KW-0969">Cilium</keyword>
<keyword evidence="4" id="KW-0966">Cell projection</keyword>
<dbReference type="GO" id="GO:0005634">
    <property type="term" value="C:nucleus"/>
    <property type="evidence" value="ECO:0007669"/>
    <property type="project" value="TreeGrafter"/>
</dbReference>
<dbReference type="GO" id="GO:0060294">
    <property type="term" value="P:cilium movement involved in cell motility"/>
    <property type="evidence" value="ECO:0007669"/>
    <property type="project" value="UniProtKB-UniRule"/>
</dbReference>
<dbReference type="PANTHER" id="PTHR19960">
    <property type="entry name" value="TEKTIN"/>
    <property type="match status" value="1"/>
</dbReference>
<comment type="subcellular location">
    <subcellularLocation>
        <location evidence="4">Cytoplasm</location>
        <location evidence="4">Cytoskeleton</location>
        <location evidence="4">Cilium axoneme</location>
    </subcellularLocation>
</comment>
<dbReference type="GO" id="GO:0005930">
    <property type="term" value="C:axoneme"/>
    <property type="evidence" value="ECO:0007669"/>
    <property type="project" value="UniProtKB-SubCell"/>
</dbReference>
<evidence type="ECO:0000256" key="2">
    <source>
        <dbReference type="ARBA" id="ARBA00022490"/>
    </source>
</evidence>
<gene>
    <name evidence="6" type="primary">tekt4</name>
    <name evidence="6" type="ORF">Bhyg_04838</name>
</gene>
<sequence>MSHILPDVVHSNEIQCHTHHHIHEHCHPSPINDCEEKPIIPTFPITNIAQSKKPKRIYALDTVPEPKYDCFDSSEKENIKECKGSVTEDNERLSPKDCPSELNNSLPFHRPGEPMGALGPWATGRVDWSPLAGLTGTRPVVDRYSITRFSTDEWKMRNLNLINKANDSLNQSLKTENDGKNVMSRTFSITDQAQEDNTKRLTNRTSDINICKNTLERAIGAQVDEITLLEDQRHRLKRSLAVLGMPERIAKECLDRRCGRSDTELVRDIPEEELVKEIALIAEIKNLLEKTLKDVEEQQIANRAARERLEFDWSDKKDAAEIDALNAGLNNKSTTILFKPGATRFLNEQSTEQYWKHFTEQNLEQCETSRQKSILLRQTLNAILMNAARDLRTQADAVERALQDRITATEVIREKLENDLTDVLRRLAETEKLIDSLADGMKSLDHCMKTAQTRLDNRNQYRYNVENCRDRSQYALVEEVKTVQDGVTAMEASIQEAENAKRHLMDTRNDLEREIILKRRSIMIDGERCLLLRTHFPSTTALSGNA</sequence>
<evidence type="ECO:0000256" key="4">
    <source>
        <dbReference type="RuleBase" id="RU367040"/>
    </source>
</evidence>
<dbReference type="Pfam" id="PF03148">
    <property type="entry name" value="Tektin"/>
    <property type="match status" value="1"/>
</dbReference>
<dbReference type="GO" id="GO:0015630">
    <property type="term" value="C:microtubule cytoskeleton"/>
    <property type="evidence" value="ECO:0007669"/>
    <property type="project" value="UniProtKB-UniRule"/>
</dbReference>
<dbReference type="EMBL" id="WJQU01000001">
    <property type="protein sequence ID" value="KAJ6649600.1"/>
    <property type="molecule type" value="Genomic_DNA"/>
</dbReference>